<sequence>MPPQTPRYKSLLSLEECALLLIDGPFDVKDRHDAATPSAGLAILLETAYLHEVPVLVTSMVADRAHAESRFGQTTSVIVHAQANPLDNALVCETLATFARRRLLIGGGHVNTCLVFAALSALELGYDVYLLHDLCCEAASDMAVTRMLQAGAVPVSVPQVICEWQRHFAPMRSAVS</sequence>
<proteinExistence type="predicted"/>
<organism evidence="2 3">
    <name type="scientific">Govanella unica</name>
    <dbReference type="NCBI Taxonomy" id="2975056"/>
    <lineage>
        <taxon>Bacteria</taxon>
        <taxon>Pseudomonadati</taxon>
        <taxon>Pseudomonadota</taxon>
        <taxon>Alphaproteobacteria</taxon>
        <taxon>Emcibacterales</taxon>
        <taxon>Govanellaceae</taxon>
        <taxon>Govanella</taxon>
    </lineage>
</organism>
<dbReference type="PANTHER" id="PTHR43559:SF3">
    <property type="entry name" value="HYDROLASE YCAC-RELATED"/>
    <property type="match status" value="1"/>
</dbReference>
<dbReference type="InterPro" id="IPR053152">
    <property type="entry name" value="Hydrolase_YcaC-like"/>
</dbReference>
<evidence type="ECO:0000313" key="2">
    <source>
        <dbReference type="EMBL" id="MDA5193688.1"/>
    </source>
</evidence>
<dbReference type="SUPFAM" id="SSF52499">
    <property type="entry name" value="Isochorismatase-like hydrolases"/>
    <property type="match status" value="1"/>
</dbReference>
<name>A0A9X3TXW6_9PROT</name>
<evidence type="ECO:0000313" key="3">
    <source>
        <dbReference type="Proteomes" id="UP001141619"/>
    </source>
</evidence>
<dbReference type="Gene3D" id="3.40.50.850">
    <property type="entry name" value="Isochorismatase-like"/>
    <property type="match status" value="1"/>
</dbReference>
<dbReference type="AlphaFoldDB" id="A0A9X3TXW6"/>
<protein>
    <submittedName>
        <fullName evidence="2">Isochorismatase family protein</fullName>
    </submittedName>
</protein>
<dbReference type="EMBL" id="JANWOI010000002">
    <property type="protein sequence ID" value="MDA5193688.1"/>
    <property type="molecule type" value="Genomic_DNA"/>
</dbReference>
<dbReference type="Pfam" id="PF00857">
    <property type="entry name" value="Isochorismatase"/>
    <property type="match status" value="1"/>
</dbReference>
<dbReference type="Proteomes" id="UP001141619">
    <property type="component" value="Unassembled WGS sequence"/>
</dbReference>
<reference evidence="2" key="2">
    <citation type="journal article" date="2023" name="Syst. Appl. Microbiol.">
        <title>Govania unica gen. nov., sp. nov., a rare biosphere bacterium that represents a novel family in the class Alphaproteobacteria.</title>
        <authorList>
            <person name="Vandamme P."/>
            <person name="Peeters C."/>
            <person name="Hettiarachchi A."/>
            <person name="Cnockaert M."/>
            <person name="Carlier A."/>
        </authorList>
    </citation>
    <scope>NUCLEOTIDE SEQUENCE</scope>
    <source>
        <strain evidence="2">LMG 31809</strain>
    </source>
</reference>
<keyword evidence="3" id="KW-1185">Reference proteome</keyword>
<feature type="domain" description="Isochorismatase-like" evidence="1">
    <location>
        <begin position="77"/>
        <end position="157"/>
    </location>
</feature>
<dbReference type="RefSeq" id="WP_274943386.1">
    <property type="nucleotide sequence ID" value="NZ_JANWOI010000002.1"/>
</dbReference>
<dbReference type="PANTHER" id="PTHR43559">
    <property type="entry name" value="HYDROLASE YCAC-RELATED"/>
    <property type="match status" value="1"/>
</dbReference>
<accession>A0A9X3TXW6</accession>
<comment type="caution">
    <text evidence="2">The sequence shown here is derived from an EMBL/GenBank/DDBJ whole genome shotgun (WGS) entry which is preliminary data.</text>
</comment>
<evidence type="ECO:0000259" key="1">
    <source>
        <dbReference type="Pfam" id="PF00857"/>
    </source>
</evidence>
<reference evidence="2" key="1">
    <citation type="submission" date="2022-08" db="EMBL/GenBank/DDBJ databases">
        <authorList>
            <person name="Vandamme P."/>
            <person name="Hettiarachchi A."/>
            <person name="Peeters C."/>
            <person name="Cnockaert M."/>
            <person name="Carlier A."/>
        </authorList>
    </citation>
    <scope>NUCLEOTIDE SEQUENCE</scope>
    <source>
        <strain evidence="2">LMG 31809</strain>
    </source>
</reference>
<dbReference type="InterPro" id="IPR036380">
    <property type="entry name" value="Isochorismatase-like_sf"/>
</dbReference>
<dbReference type="InterPro" id="IPR000868">
    <property type="entry name" value="Isochorismatase-like_dom"/>
</dbReference>
<gene>
    <name evidence="2" type="ORF">NYP16_06935</name>
</gene>